<comment type="caution">
    <text evidence="1">The sequence shown here is derived from an EMBL/GenBank/DDBJ whole genome shotgun (WGS) entry which is preliminary data.</text>
</comment>
<organism evidence="1 2">
    <name type="scientific">Zarea fungicola</name>
    <dbReference type="NCBI Taxonomy" id="93591"/>
    <lineage>
        <taxon>Eukaryota</taxon>
        <taxon>Fungi</taxon>
        <taxon>Dikarya</taxon>
        <taxon>Ascomycota</taxon>
        <taxon>Pezizomycotina</taxon>
        <taxon>Sordariomycetes</taxon>
        <taxon>Hypocreomycetidae</taxon>
        <taxon>Hypocreales</taxon>
        <taxon>Cordycipitaceae</taxon>
        <taxon>Zarea</taxon>
    </lineage>
</organism>
<dbReference type="EMBL" id="JANJQO010000576">
    <property type="protein sequence ID" value="KAJ2976516.1"/>
    <property type="molecule type" value="Genomic_DNA"/>
</dbReference>
<gene>
    <name evidence="1" type="ORF">NQ176_g4906</name>
</gene>
<name>A0ACC1NCE4_9HYPO</name>
<dbReference type="Proteomes" id="UP001143910">
    <property type="component" value="Unassembled WGS sequence"/>
</dbReference>
<sequence length="203" mass="21872">MNKLMYTVILAAFAAKSLAIGVPELGATFSNDELPPGLQSLKLVKYDGPLYTLSPAELLELAEARENNASWIRPEGMPIIHLEAGTILDLGADATDGSSIEKRGKGFRSVAAYNTWQCRSNPLAAVQNFGCGTGCVVVPETAWSGSVYQAKGGRPYPTMEVWANSRCDGPSLQSMGTYGTQQSCTNMNCCGFRSFIAYFDCHH</sequence>
<accession>A0ACC1NCE4</accession>
<evidence type="ECO:0000313" key="2">
    <source>
        <dbReference type="Proteomes" id="UP001143910"/>
    </source>
</evidence>
<proteinExistence type="predicted"/>
<evidence type="ECO:0000313" key="1">
    <source>
        <dbReference type="EMBL" id="KAJ2976516.1"/>
    </source>
</evidence>
<keyword evidence="2" id="KW-1185">Reference proteome</keyword>
<reference evidence="1" key="1">
    <citation type="submission" date="2022-08" db="EMBL/GenBank/DDBJ databases">
        <title>Genome Sequence of Lecanicillium fungicola.</title>
        <authorList>
            <person name="Buettner E."/>
        </authorList>
    </citation>
    <scope>NUCLEOTIDE SEQUENCE</scope>
    <source>
        <strain evidence="1">Babe33</strain>
    </source>
</reference>
<protein>
    <submittedName>
        <fullName evidence="1">Uncharacterized protein</fullName>
    </submittedName>
</protein>